<dbReference type="EMBL" id="CAJNOR010002811">
    <property type="protein sequence ID" value="CAF1343779.1"/>
    <property type="molecule type" value="Genomic_DNA"/>
</dbReference>
<evidence type="ECO:0000256" key="1">
    <source>
        <dbReference type="SAM" id="SignalP"/>
    </source>
</evidence>
<dbReference type="Proteomes" id="UP000663852">
    <property type="component" value="Unassembled WGS sequence"/>
</dbReference>
<proteinExistence type="predicted"/>
<evidence type="ECO:0000313" key="2">
    <source>
        <dbReference type="EMBL" id="CAF1343779.1"/>
    </source>
</evidence>
<evidence type="ECO:0000313" key="5">
    <source>
        <dbReference type="Proteomes" id="UP000663852"/>
    </source>
</evidence>
<evidence type="ECO:0000313" key="4">
    <source>
        <dbReference type="Proteomes" id="UP000663828"/>
    </source>
</evidence>
<organism evidence="3 5">
    <name type="scientific">Adineta ricciae</name>
    <name type="common">Rotifer</name>
    <dbReference type="NCBI Taxonomy" id="249248"/>
    <lineage>
        <taxon>Eukaryota</taxon>
        <taxon>Metazoa</taxon>
        <taxon>Spiralia</taxon>
        <taxon>Gnathifera</taxon>
        <taxon>Rotifera</taxon>
        <taxon>Eurotatoria</taxon>
        <taxon>Bdelloidea</taxon>
        <taxon>Adinetida</taxon>
        <taxon>Adinetidae</taxon>
        <taxon>Adineta</taxon>
    </lineage>
</organism>
<keyword evidence="1" id="KW-0732">Signal</keyword>
<feature type="signal peptide" evidence="1">
    <location>
        <begin position="1"/>
        <end position="16"/>
    </location>
</feature>
<feature type="chain" id="PRO_5036228091" evidence="1">
    <location>
        <begin position="17"/>
        <end position="177"/>
    </location>
</feature>
<name>A0A815KG75_ADIRI</name>
<reference evidence="3" key="1">
    <citation type="submission" date="2021-02" db="EMBL/GenBank/DDBJ databases">
        <authorList>
            <person name="Nowell W R."/>
        </authorList>
    </citation>
    <scope>NUCLEOTIDE SEQUENCE</scope>
</reference>
<dbReference type="OrthoDB" id="10037162at2759"/>
<accession>A0A815KG75</accession>
<dbReference type="AlphaFoldDB" id="A0A815KG75"/>
<evidence type="ECO:0000313" key="3">
    <source>
        <dbReference type="EMBL" id="CAF1395783.1"/>
    </source>
</evidence>
<protein>
    <submittedName>
        <fullName evidence="3">Uncharacterized protein</fullName>
    </submittedName>
</protein>
<gene>
    <name evidence="3" type="ORF">EDS130_LOCUS35726</name>
    <name evidence="2" type="ORF">XAT740_LOCUS31101</name>
</gene>
<comment type="caution">
    <text evidence="3">The sequence shown here is derived from an EMBL/GenBank/DDBJ whole genome shotgun (WGS) entry which is preliminary data.</text>
</comment>
<keyword evidence="4" id="KW-1185">Reference proteome</keyword>
<sequence length="177" mass="20110">MFLCLIIIISCKTIHGWPSSKSEIDKNDWTGVWFGVVEACPKDALGVGWNVTWEIGSYPTIDHQCTTWRIVYRSENVIQLEKNNELCRGNGSDDLYIRDKNGGKAAVQWIDDVLTSAFKSQGSFAIARMKMHKNILEEEILLTDDKPAMDNVVVSLQTLTFHSIKMKRMSLHTISIF</sequence>
<dbReference type="EMBL" id="CAJNOJ010000319">
    <property type="protein sequence ID" value="CAF1395783.1"/>
    <property type="molecule type" value="Genomic_DNA"/>
</dbReference>
<dbReference type="Proteomes" id="UP000663828">
    <property type="component" value="Unassembled WGS sequence"/>
</dbReference>